<dbReference type="AlphaFoldDB" id="A0A316GQ39"/>
<evidence type="ECO:0000256" key="1">
    <source>
        <dbReference type="SAM" id="SignalP"/>
    </source>
</evidence>
<organism evidence="2 3">
    <name type="scientific">Roseicyclus mahoneyensis</name>
    <dbReference type="NCBI Taxonomy" id="164332"/>
    <lineage>
        <taxon>Bacteria</taxon>
        <taxon>Pseudomonadati</taxon>
        <taxon>Pseudomonadota</taxon>
        <taxon>Alphaproteobacteria</taxon>
        <taxon>Rhodobacterales</taxon>
        <taxon>Roseobacteraceae</taxon>
        <taxon>Roseicyclus</taxon>
    </lineage>
</organism>
<accession>A0A316GQ39</accession>
<dbReference type="Proteomes" id="UP000245708">
    <property type="component" value="Unassembled WGS sequence"/>
</dbReference>
<keyword evidence="3" id="KW-1185">Reference proteome</keyword>
<dbReference type="RefSeq" id="WP_109665147.1">
    <property type="nucleotide sequence ID" value="NZ_QGGW01000001.1"/>
</dbReference>
<feature type="signal peptide" evidence="1">
    <location>
        <begin position="1"/>
        <end position="23"/>
    </location>
</feature>
<evidence type="ECO:0008006" key="4">
    <source>
        <dbReference type="Google" id="ProtNLM"/>
    </source>
</evidence>
<reference evidence="2 3" key="1">
    <citation type="submission" date="2018-05" db="EMBL/GenBank/DDBJ databases">
        <title>Genomic Encyclopedia of Type Strains, Phase IV (KMG-IV): sequencing the most valuable type-strain genomes for metagenomic binning, comparative biology and taxonomic classification.</title>
        <authorList>
            <person name="Goeker M."/>
        </authorList>
    </citation>
    <scope>NUCLEOTIDE SEQUENCE [LARGE SCALE GENOMIC DNA]</scope>
    <source>
        <strain evidence="2 3">DSM 16097</strain>
    </source>
</reference>
<sequence length="297" mass="31574">MRLTLVLVLAAALAGGTGPAATAQTVEPQLPAQLLPAQARLSESAPELHRLFDSMGLYDIFAVMAAEGVAAGPDIEADMFPGQGGSAWSAVVAGIYSTDRMTSAFEAALPADRLTPAMIAELQSFYDSELGARIATGELDARQSFLEPDVEDAAGELARTRAAEGHPRVGLLTEFIAVNDLVDHNVSGALNSNFAFYRGLSDGGAFAAEIPEQLMLTEVWGQEAEIRTDLTEWLFAYQTLAYEGLSDAEMRAYIDLTATEAGQVLNTVLFRAFADLFDAISYDLGVAAAHFISGQET</sequence>
<dbReference type="EMBL" id="QGGW01000001">
    <property type="protein sequence ID" value="PWK62521.1"/>
    <property type="molecule type" value="Genomic_DNA"/>
</dbReference>
<evidence type="ECO:0000313" key="3">
    <source>
        <dbReference type="Proteomes" id="UP000245708"/>
    </source>
</evidence>
<feature type="chain" id="PRO_5016369656" description="DUF2059 domain-containing protein" evidence="1">
    <location>
        <begin position="24"/>
        <end position="297"/>
    </location>
</feature>
<dbReference type="OrthoDB" id="7841298at2"/>
<evidence type="ECO:0000313" key="2">
    <source>
        <dbReference type="EMBL" id="PWK62521.1"/>
    </source>
</evidence>
<name>A0A316GQ39_9RHOB</name>
<gene>
    <name evidence="2" type="ORF">C7455_101549</name>
</gene>
<protein>
    <recommendedName>
        <fullName evidence="4">DUF2059 domain-containing protein</fullName>
    </recommendedName>
</protein>
<proteinExistence type="predicted"/>
<comment type="caution">
    <text evidence="2">The sequence shown here is derived from an EMBL/GenBank/DDBJ whole genome shotgun (WGS) entry which is preliminary data.</text>
</comment>
<keyword evidence="1" id="KW-0732">Signal</keyword>